<organism evidence="2 3">
    <name type="scientific">Caballeronia terrestris</name>
    <dbReference type="NCBI Taxonomy" id="1226301"/>
    <lineage>
        <taxon>Bacteria</taxon>
        <taxon>Pseudomonadati</taxon>
        <taxon>Pseudomonadota</taxon>
        <taxon>Betaproteobacteria</taxon>
        <taxon>Burkholderiales</taxon>
        <taxon>Burkholderiaceae</taxon>
        <taxon>Caballeronia</taxon>
    </lineage>
</organism>
<dbReference type="RefSeq" id="WP_087659535.1">
    <property type="nucleotide sequence ID" value="NZ_FCOL02000058.1"/>
</dbReference>
<keyword evidence="3" id="KW-1185">Reference proteome</keyword>
<proteinExistence type="predicted"/>
<feature type="region of interest" description="Disordered" evidence="1">
    <location>
        <begin position="1"/>
        <end position="27"/>
    </location>
</feature>
<dbReference type="AlphaFoldDB" id="A0A158KK82"/>
<gene>
    <name evidence="2" type="ORF">AWB67_05728</name>
</gene>
<dbReference type="OrthoDB" id="8595775at2"/>
<evidence type="ECO:0000256" key="1">
    <source>
        <dbReference type="SAM" id="MobiDB-lite"/>
    </source>
</evidence>
<sequence length="134" mass="14882">MQAEIRASVKQSAAEADEHGRSHPDANFAEVDAPFNQYASAQERNAKVGRLQRLPENVRQRNAGVTFMQRIQNSCPRIKRAWLATAYQPPMDAIDGVGKMDFKETIAMIETDNGWQAARNPAVGSTDPLFLPNI</sequence>
<evidence type="ECO:0000313" key="2">
    <source>
        <dbReference type="EMBL" id="SAL80970.1"/>
    </source>
</evidence>
<dbReference type="EMBL" id="FCOL02000058">
    <property type="protein sequence ID" value="SAL80970.1"/>
    <property type="molecule type" value="Genomic_DNA"/>
</dbReference>
<comment type="caution">
    <text evidence="2">The sequence shown here is derived from an EMBL/GenBank/DDBJ whole genome shotgun (WGS) entry which is preliminary data.</text>
</comment>
<reference evidence="2" key="1">
    <citation type="submission" date="2016-01" db="EMBL/GenBank/DDBJ databases">
        <authorList>
            <person name="Peeters C."/>
        </authorList>
    </citation>
    <scope>NUCLEOTIDE SEQUENCE [LARGE SCALE GENOMIC DNA]</scope>
    <source>
        <strain evidence="2">LMG 22937</strain>
    </source>
</reference>
<evidence type="ECO:0000313" key="3">
    <source>
        <dbReference type="Proteomes" id="UP000054925"/>
    </source>
</evidence>
<name>A0A158KK82_9BURK</name>
<protein>
    <submittedName>
        <fullName evidence="2">Uncharacterized protein</fullName>
    </submittedName>
</protein>
<accession>A0A158KK82</accession>
<dbReference type="Proteomes" id="UP000054925">
    <property type="component" value="Unassembled WGS sequence"/>
</dbReference>